<evidence type="ECO:0000313" key="3">
    <source>
        <dbReference type="Proteomes" id="UP000652761"/>
    </source>
</evidence>
<sequence length="114" mass="12231">MHTVSLGSSPSPRWVASQQPSYPSAVPPSGFLVQQAPSNISQVAPTSLLQPGHQQLGGFSGEGVAFGASKTLGIHLSPKDCSHIYTYIMWESENGRSLDMEEQVALDENESGWM</sequence>
<gene>
    <name evidence="2" type="ORF">Taro_022067</name>
</gene>
<name>A0A843V6U8_COLES</name>
<feature type="region of interest" description="Disordered" evidence="1">
    <location>
        <begin position="1"/>
        <end position="28"/>
    </location>
</feature>
<keyword evidence="3" id="KW-1185">Reference proteome</keyword>
<proteinExistence type="predicted"/>
<protein>
    <submittedName>
        <fullName evidence="2">Uncharacterized protein</fullName>
    </submittedName>
</protein>
<accession>A0A843V6U8</accession>
<comment type="caution">
    <text evidence="2">The sequence shown here is derived from an EMBL/GenBank/DDBJ whole genome shotgun (WGS) entry which is preliminary data.</text>
</comment>
<dbReference type="EMBL" id="NMUH01001154">
    <property type="protein sequence ID" value="MQL89490.1"/>
    <property type="molecule type" value="Genomic_DNA"/>
</dbReference>
<dbReference type="Proteomes" id="UP000652761">
    <property type="component" value="Unassembled WGS sequence"/>
</dbReference>
<organism evidence="2 3">
    <name type="scientific">Colocasia esculenta</name>
    <name type="common">Wild taro</name>
    <name type="synonym">Arum esculentum</name>
    <dbReference type="NCBI Taxonomy" id="4460"/>
    <lineage>
        <taxon>Eukaryota</taxon>
        <taxon>Viridiplantae</taxon>
        <taxon>Streptophyta</taxon>
        <taxon>Embryophyta</taxon>
        <taxon>Tracheophyta</taxon>
        <taxon>Spermatophyta</taxon>
        <taxon>Magnoliopsida</taxon>
        <taxon>Liliopsida</taxon>
        <taxon>Araceae</taxon>
        <taxon>Aroideae</taxon>
        <taxon>Colocasieae</taxon>
        <taxon>Colocasia</taxon>
    </lineage>
</organism>
<evidence type="ECO:0000313" key="2">
    <source>
        <dbReference type="EMBL" id="MQL89490.1"/>
    </source>
</evidence>
<feature type="compositionally biased region" description="Polar residues" evidence="1">
    <location>
        <begin position="1"/>
        <end position="22"/>
    </location>
</feature>
<dbReference type="AlphaFoldDB" id="A0A843V6U8"/>
<evidence type="ECO:0000256" key="1">
    <source>
        <dbReference type="SAM" id="MobiDB-lite"/>
    </source>
</evidence>
<reference evidence="2" key="1">
    <citation type="submission" date="2017-07" db="EMBL/GenBank/DDBJ databases">
        <title>Taro Niue Genome Assembly and Annotation.</title>
        <authorList>
            <person name="Atibalentja N."/>
            <person name="Keating K."/>
            <person name="Fields C.J."/>
        </authorList>
    </citation>
    <scope>NUCLEOTIDE SEQUENCE</scope>
    <source>
        <strain evidence="2">Niue_2</strain>
        <tissue evidence="2">Leaf</tissue>
    </source>
</reference>